<reference evidence="1" key="2">
    <citation type="submission" date="2025-09" db="UniProtKB">
        <authorList>
            <consortium name="Ensembl"/>
        </authorList>
    </citation>
    <scope>IDENTIFICATION</scope>
</reference>
<evidence type="ECO:0000313" key="1">
    <source>
        <dbReference type="Ensembl" id="ENSPCEP00000006557.1"/>
    </source>
</evidence>
<sequence>HGGQQTHPPFTLLGAPSVRLGLRAHSGSLAGACGDCYHIGTPLIVGAVAGDLVFTLFLIVGTQELSPLGAAGLEGRCGQGLRVQESWLP</sequence>
<accession>A0A8C8RJQ7</accession>
<dbReference type="Proteomes" id="UP000694393">
    <property type="component" value="Unplaced"/>
</dbReference>
<name>A0A8C8RJQ7_9SAUR</name>
<keyword evidence="2" id="KW-1185">Reference proteome</keyword>
<organism evidence="1 2">
    <name type="scientific">Pelusios castaneus</name>
    <name type="common">West African mud turtle</name>
    <dbReference type="NCBI Taxonomy" id="367368"/>
    <lineage>
        <taxon>Eukaryota</taxon>
        <taxon>Metazoa</taxon>
        <taxon>Chordata</taxon>
        <taxon>Craniata</taxon>
        <taxon>Vertebrata</taxon>
        <taxon>Euteleostomi</taxon>
        <taxon>Archelosauria</taxon>
        <taxon>Testudinata</taxon>
        <taxon>Testudines</taxon>
        <taxon>Pleurodira</taxon>
        <taxon>Pelomedusidae</taxon>
        <taxon>Pelusios</taxon>
    </lineage>
</organism>
<evidence type="ECO:0000313" key="2">
    <source>
        <dbReference type="Proteomes" id="UP000694393"/>
    </source>
</evidence>
<reference evidence="1" key="1">
    <citation type="submission" date="2025-08" db="UniProtKB">
        <authorList>
            <consortium name="Ensembl"/>
        </authorList>
    </citation>
    <scope>IDENTIFICATION</scope>
</reference>
<dbReference type="Ensembl" id="ENSPCET00000006797.1">
    <property type="protein sequence ID" value="ENSPCEP00000006557.1"/>
    <property type="gene ID" value="ENSPCEG00000005297.1"/>
</dbReference>
<dbReference type="AlphaFoldDB" id="A0A8C8RJQ7"/>
<proteinExistence type="predicted"/>
<protein>
    <submittedName>
        <fullName evidence="1">Uncharacterized protein</fullName>
    </submittedName>
</protein>